<feature type="compositionally biased region" description="Basic and acidic residues" evidence="1">
    <location>
        <begin position="545"/>
        <end position="559"/>
    </location>
</feature>
<sequence length="601" mass="62582">MDRWIVVDNADSGLSYSGAWSSVSGAPYDPHGNFGRTYRTNLQSLTSGQGTISYTFQGTSGRVYGTNNIEERNGNIDPTWSCALDGRPLQMPNSFPYAENNWILCEFSGVSDGTHTITITARSNGRAFLFDYFIYTPSSSRTLTNVVTGVGWRDSAVQYDSGWDQWGGAGFQGKEPGGTLTFPFYGTGITFMGLTPIEGAPGETEAEYFIDSQSPVRFTVPGRDVTTHFHRVFFRSGSVPLGHHTLTVVYRGNTGRMPLVLTNFFVESSTFPPPAARSPTTVGNGGNTNAGGGGGGGASNGGNTSGAGSGGGASGLPANPPTPTGTQSSGGGNGTFGSLPTGPGSPLQSTASVTRVVTTTAADGSVRTTAIVTPANVTGVPPADLTGQSANGSGSSWSAGSNDNTIFLGDGSSSHKAPIGAIIGGVLGAMAIAGIFVLAILMHRASAKRKRKQQEEFEGVEKLEGHVQPFEITSSVNPHRVLDNSLGESNSNPFIAEHYRGGKGAIVIAGGYAIQRGSPFADPSDGSSNEGSSNTTGEGNQLQHTRAEYSKREEARREAQAQGSSSDGVVLHSDSGYRLPVQPQIASSRRAEEYPPLYTAA</sequence>
<dbReference type="OrthoDB" id="3052647at2759"/>
<name>A0A409VFY5_9AGAR</name>
<feature type="transmembrane region" description="Helical" evidence="2">
    <location>
        <begin position="419"/>
        <end position="442"/>
    </location>
</feature>
<keyword evidence="2" id="KW-0472">Membrane</keyword>
<evidence type="ECO:0000313" key="4">
    <source>
        <dbReference type="Proteomes" id="UP000284842"/>
    </source>
</evidence>
<keyword evidence="2" id="KW-0812">Transmembrane</keyword>
<dbReference type="Gene3D" id="2.60.120.260">
    <property type="entry name" value="Galactose-binding domain-like"/>
    <property type="match status" value="2"/>
</dbReference>
<evidence type="ECO:0000313" key="3">
    <source>
        <dbReference type="EMBL" id="PPQ65172.1"/>
    </source>
</evidence>
<evidence type="ECO:0000256" key="2">
    <source>
        <dbReference type="SAM" id="Phobius"/>
    </source>
</evidence>
<dbReference type="Proteomes" id="UP000284842">
    <property type="component" value="Unassembled WGS sequence"/>
</dbReference>
<keyword evidence="4" id="KW-1185">Reference proteome</keyword>
<dbReference type="AlphaFoldDB" id="A0A409VFY5"/>
<comment type="caution">
    <text evidence="3">The sequence shown here is derived from an EMBL/GenBank/DDBJ whole genome shotgun (WGS) entry which is preliminary data.</text>
</comment>
<gene>
    <name evidence="3" type="ORF">CVT24_011035</name>
</gene>
<dbReference type="InParanoid" id="A0A409VFY5"/>
<protein>
    <submittedName>
        <fullName evidence="3">Uncharacterized protein</fullName>
    </submittedName>
</protein>
<dbReference type="EMBL" id="NHTK01006072">
    <property type="protein sequence ID" value="PPQ65172.1"/>
    <property type="molecule type" value="Genomic_DNA"/>
</dbReference>
<proteinExistence type="predicted"/>
<feature type="compositionally biased region" description="Gly residues" evidence="1">
    <location>
        <begin position="283"/>
        <end position="314"/>
    </location>
</feature>
<keyword evidence="2" id="KW-1133">Transmembrane helix</keyword>
<reference evidence="3 4" key="1">
    <citation type="journal article" date="2018" name="Evol. Lett.">
        <title>Horizontal gene cluster transfer increased hallucinogenic mushroom diversity.</title>
        <authorList>
            <person name="Reynolds H.T."/>
            <person name="Vijayakumar V."/>
            <person name="Gluck-Thaler E."/>
            <person name="Korotkin H.B."/>
            <person name="Matheny P.B."/>
            <person name="Slot J.C."/>
        </authorList>
    </citation>
    <scope>NUCLEOTIDE SEQUENCE [LARGE SCALE GENOMIC DNA]</scope>
    <source>
        <strain evidence="3 4">2629</strain>
    </source>
</reference>
<evidence type="ECO:0000256" key="1">
    <source>
        <dbReference type="SAM" id="MobiDB-lite"/>
    </source>
</evidence>
<accession>A0A409VFY5</accession>
<feature type="region of interest" description="Disordered" evidence="1">
    <location>
        <begin position="518"/>
        <end position="601"/>
    </location>
</feature>
<feature type="region of interest" description="Disordered" evidence="1">
    <location>
        <begin position="275"/>
        <end position="352"/>
    </location>
</feature>
<feature type="compositionally biased region" description="Low complexity" evidence="1">
    <location>
        <begin position="526"/>
        <end position="540"/>
    </location>
</feature>
<organism evidence="3 4">
    <name type="scientific">Panaeolus cyanescens</name>
    <dbReference type="NCBI Taxonomy" id="181874"/>
    <lineage>
        <taxon>Eukaryota</taxon>
        <taxon>Fungi</taxon>
        <taxon>Dikarya</taxon>
        <taxon>Basidiomycota</taxon>
        <taxon>Agaricomycotina</taxon>
        <taxon>Agaricomycetes</taxon>
        <taxon>Agaricomycetidae</taxon>
        <taxon>Agaricales</taxon>
        <taxon>Agaricineae</taxon>
        <taxon>Galeropsidaceae</taxon>
        <taxon>Panaeolus</taxon>
    </lineage>
</organism>